<feature type="domain" description="MATH" evidence="1">
    <location>
        <begin position="8"/>
        <end position="134"/>
    </location>
</feature>
<protein>
    <submittedName>
        <fullName evidence="2">Speckle-type POZ protein</fullName>
    </submittedName>
</protein>
<comment type="caution">
    <text evidence="2">The sequence shown here is derived from an EMBL/GenBank/DDBJ whole genome shotgun (WGS) entry which is preliminary data.</text>
</comment>
<dbReference type="EMBL" id="BPLR01021108">
    <property type="protein sequence ID" value="GIX85980.1"/>
    <property type="molecule type" value="Genomic_DNA"/>
</dbReference>
<dbReference type="Gene3D" id="2.60.210.10">
    <property type="entry name" value="Apoptosis, Tumor Necrosis Factor Receptor Associated Protein 2, Chain A"/>
    <property type="match status" value="1"/>
</dbReference>
<dbReference type="Pfam" id="PF22486">
    <property type="entry name" value="MATH_2"/>
    <property type="match status" value="1"/>
</dbReference>
<dbReference type="InterPro" id="IPR008974">
    <property type="entry name" value="TRAF-like"/>
</dbReference>
<dbReference type="SUPFAM" id="SSF49599">
    <property type="entry name" value="TRAF domain-like"/>
    <property type="match status" value="1"/>
</dbReference>
<proteinExistence type="predicted"/>
<dbReference type="AlphaFoldDB" id="A0AAV4NNW9"/>
<dbReference type="InterPro" id="IPR002083">
    <property type="entry name" value="MATH/TRAF_dom"/>
</dbReference>
<name>A0AAV4NNW9_CAEEX</name>
<reference evidence="2 3" key="1">
    <citation type="submission" date="2021-06" db="EMBL/GenBank/DDBJ databases">
        <title>Caerostris extrusa draft genome.</title>
        <authorList>
            <person name="Kono N."/>
            <person name="Arakawa K."/>
        </authorList>
    </citation>
    <scope>NUCLEOTIDE SEQUENCE [LARGE SCALE GENOMIC DNA]</scope>
</reference>
<evidence type="ECO:0000313" key="3">
    <source>
        <dbReference type="Proteomes" id="UP001054945"/>
    </source>
</evidence>
<evidence type="ECO:0000259" key="1">
    <source>
        <dbReference type="PROSITE" id="PS50144"/>
    </source>
</evidence>
<sequence>MEESKGKEFIFTWVIENFSFCYQRYEQTFKSPMFIADNMEKSKWIVLLYPRGWKDDNYISVFLRRENYNPFSHKVNFEFQLVAVDGVLKTMRGNNHLFNTNLSPGFPDFLHRDRIINDRDFYLPHDTFTLRCRLWYPDGEILESGQCFARTRIGVERMCFVWDLAKIQQTSRVFEEGNFPHYLSIRRNSIEINEFLLDL</sequence>
<dbReference type="Proteomes" id="UP001054945">
    <property type="component" value="Unassembled WGS sequence"/>
</dbReference>
<dbReference type="PROSITE" id="PS50144">
    <property type="entry name" value="MATH"/>
    <property type="match status" value="1"/>
</dbReference>
<organism evidence="2 3">
    <name type="scientific">Caerostris extrusa</name>
    <name type="common">Bark spider</name>
    <name type="synonym">Caerostris bankana</name>
    <dbReference type="NCBI Taxonomy" id="172846"/>
    <lineage>
        <taxon>Eukaryota</taxon>
        <taxon>Metazoa</taxon>
        <taxon>Ecdysozoa</taxon>
        <taxon>Arthropoda</taxon>
        <taxon>Chelicerata</taxon>
        <taxon>Arachnida</taxon>
        <taxon>Araneae</taxon>
        <taxon>Araneomorphae</taxon>
        <taxon>Entelegynae</taxon>
        <taxon>Araneoidea</taxon>
        <taxon>Araneidae</taxon>
        <taxon>Caerostris</taxon>
    </lineage>
</organism>
<evidence type="ECO:0000313" key="2">
    <source>
        <dbReference type="EMBL" id="GIX85980.1"/>
    </source>
</evidence>
<keyword evidence="3" id="KW-1185">Reference proteome</keyword>
<accession>A0AAV4NNW9</accession>
<gene>
    <name evidence="2" type="primary">spop_62</name>
    <name evidence="2" type="ORF">CEXT_391241</name>
</gene>